<proteinExistence type="predicted"/>
<keyword evidence="1" id="KW-1133">Transmembrane helix</keyword>
<keyword evidence="1" id="KW-0812">Transmembrane</keyword>
<keyword evidence="1" id="KW-0472">Membrane</keyword>
<evidence type="ECO:0000313" key="2">
    <source>
        <dbReference type="EMBL" id="MFG6464393.1"/>
    </source>
</evidence>
<dbReference type="Proteomes" id="UP001606302">
    <property type="component" value="Unassembled WGS sequence"/>
</dbReference>
<feature type="transmembrane region" description="Helical" evidence="1">
    <location>
        <begin position="57"/>
        <end position="78"/>
    </location>
</feature>
<gene>
    <name evidence="2" type="ORF">ACG04Q_22680</name>
</gene>
<evidence type="ECO:0000313" key="3">
    <source>
        <dbReference type="Proteomes" id="UP001606302"/>
    </source>
</evidence>
<accession>A0ABW7GQZ8</accession>
<evidence type="ECO:0000256" key="1">
    <source>
        <dbReference type="SAM" id="Phobius"/>
    </source>
</evidence>
<protein>
    <submittedName>
        <fullName evidence="2">Uncharacterized protein</fullName>
    </submittedName>
</protein>
<name>A0ABW7GQZ8_9BURK</name>
<keyword evidence="3" id="KW-1185">Reference proteome</keyword>
<organism evidence="2 3">
    <name type="scientific">Pelomonas lactea</name>
    <dbReference type="NCBI Taxonomy" id="3299030"/>
    <lineage>
        <taxon>Bacteria</taxon>
        <taxon>Pseudomonadati</taxon>
        <taxon>Pseudomonadota</taxon>
        <taxon>Betaproteobacteria</taxon>
        <taxon>Burkholderiales</taxon>
        <taxon>Sphaerotilaceae</taxon>
        <taxon>Roseateles</taxon>
    </lineage>
</organism>
<sequence>MRRDAKLFGGLALALGLAGVLAGVSLLVGAGVQPEGSSCKAVCGLAMLATELLGDAAGAWVGGLLWMAVGSACCWVGYRVLKD</sequence>
<dbReference type="RefSeq" id="WP_394513784.1">
    <property type="nucleotide sequence ID" value="NZ_JBIGHX010000010.1"/>
</dbReference>
<dbReference type="EMBL" id="JBIGHX010000010">
    <property type="protein sequence ID" value="MFG6464393.1"/>
    <property type="molecule type" value="Genomic_DNA"/>
</dbReference>
<reference evidence="2 3" key="1">
    <citation type="submission" date="2024-08" db="EMBL/GenBank/DDBJ databases">
        <authorList>
            <person name="Lu H."/>
        </authorList>
    </citation>
    <scope>NUCLEOTIDE SEQUENCE [LARGE SCALE GENOMIC DNA]</scope>
    <source>
        <strain evidence="2 3">DXS20W</strain>
    </source>
</reference>
<comment type="caution">
    <text evidence="2">The sequence shown here is derived from an EMBL/GenBank/DDBJ whole genome shotgun (WGS) entry which is preliminary data.</text>
</comment>